<dbReference type="InterPro" id="IPR038499">
    <property type="entry name" value="BRO1_sf"/>
</dbReference>
<dbReference type="InterPro" id="IPR004328">
    <property type="entry name" value="BRO1_dom"/>
</dbReference>
<dbReference type="SMART" id="SM01041">
    <property type="entry name" value="BRO1"/>
    <property type="match status" value="1"/>
</dbReference>
<proteinExistence type="predicted"/>
<dbReference type="Proteomes" id="UP000095285">
    <property type="component" value="Unassembled WGS sequence"/>
</dbReference>
<evidence type="ECO:0000256" key="1">
    <source>
        <dbReference type="SAM" id="MobiDB-lite"/>
    </source>
</evidence>
<sequence>MSSFLAVPLKHTNEVDLVKPLMSYVENIYQSSSELSSEIREAMQELNKMRNKACNQPLDKHQSALDVLTRYYDQLVAIENKIPITATQNPINFKWKDAFDKGSLFFGRASLTLSDGAFERAAVLFNCGALMSAIAASQPMRTDEELKTAAKFFQQSAGIFAHLKDTILGIVQQEPTPDLMPDTLSVLSAIMLAQAQEAIYIKAEKDKMKPLALIKLAAQCAENYHEAQKQLQKDVVRGLFDKEWTNTLKGKAFGLSALAQYHKAVDNADSKNIDSSDGVLTRGTGESLFIYKGARIPGEQLSRLTESQSLMQQAVSCMPHGTFDVQYAAIQKAYASAKKDNDFIYHERVADFRSLPHLPKAAVAKITPVTFPMTPRFKDMFSNLVPVQVHQATASFDARKSEVINVETGRLREHTQIMNGILASLNLPAALDDVTNHEILPESIRQKSSKVKSLGGIDALTSLIADLPNIHKRNKEILDETLRLLNEEKGNDDRLRSQFKDKWTRMASDHLTAPLHQECGKYRGILHAASNADETVKQKLEENREGIKNMYWHYDLVITYITRNIQYDFTAAIPCLDSASANKNSEAVVKLRSLMDVVQEIKIGREKLEKEFTNVRCDMSPIFLKALTDNQIINEEEISTAKIAEIYGPLKTKVNESIKKQEDCLALVEVWNKKFGSEKASSQGAVERERILKILANGHDKFLEIKSNLDEGTKFYNDLTPLLLRLQQKVSDFCFARQTEKEDLMKQLQQNIVSGSSCGSAPPRPPPPKTSSNASVSNNPFDAEAPIPPPRNINNFQATQASPIPPQNPNYQPQLCNSQQQQPFASYAQAPYGYPVQQTPYLPQPQFNQNYTTPYPVAYPGTYPGAFNPPLHAYSHFPSSTMSPQWGNVPSSTPQ</sequence>
<dbReference type="Gene3D" id="1.20.140.50">
    <property type="entry name" value="alix/aip1 like domains"/>
    <property type="match status" value="1"/>
</dbReference>
<evidence type="ECO:0000313" key="3">
    <source>
        <dbReference type="Proteomes" id="UP000095285"/>
    </source>
</evidence>
<dbReference type="GO" id="GO:0005768">
    <property type="term" value="C:endosome"/>
    <property type="evidence" value="ECO:0007669"/>
    <property type="project" value="TreeGrafter"/>
</dbReference>
<dbReference type="Pfam" id="PF13949">
    <property type="entry name" value="ALIX_LYPXL_bnd"/>
    <property type="match status" value="1"/>
</dbReference>
<organism evidence="3 4">
    <name type="scientific">Loa loa</name>
    <name type="common">Eye worm</name>
    <name type="synonym">Filaria loa</name>
    <dbReference type="NCBI Taxonomy" id="7209"/>
    <lineage>
        <taxon>Eukaryota</taxon>
        <taxon>Metazoa</taxon>
        <taxon>Ecdysozoa</taxon>
        <taxon>Nematoda</taxon>
        <taxon>Chromadorea</taxon>
        <taxon>Rhabditida</taxon>
        <taxon>Spirurina</taxon>
        <taxon>Spiruromorpha</taxon>
        <taxon>Filarioidea</taxon>
        <taxon>Onchocercidae</taxon>
        <taxon>Loa</taxon>
    </lineage>
</organism>
<dbReference type="Gene3D" id="1.20.120.560">
    <property type="entry name" value="alix/aip1 in complex with the ypdl late domain"/>
    <property type="match status" value="1"/>
</dbReference>
<dbReference type="PANTHER" id="PTHR23030">
    <property type="entry name" value="PCD6 INTERACTING PROTEIN-RELATED"/>
    <property type="match status" value="1"/>
</dbReference>
<feature type="compositionally biased region" description="Polar residues" evidence="1">
    <location>
        <begin position="792"/>
        <end position="802"/>
    </location>
</feature>
<dbReference type="eggNOG" id="KOG2220">
    <property type="taxonomic scope" value="Eukaryota"/>
</dbReference>
<accession>A0A1I7VYA8</accession>
<protein>
    <submittedName>
        <fullName evidence="4">BRO1 domain-containing protein</fullName>
    </submittedName>
</protein>
<evidence type="ECO:0000259" key="2">
    <source>
        <dbReference type="PROSITE" id="PS51180"/>
    </source>
</evidence>
<feature type="region of interest" description="Disordered" evidence="1">
    <location>
        <begin position="754"/>
        <end position="812"/>
    </location>
</feature>
<dbReference type="GO" id="GO:0000281">
    <property type="term" value="P:mitotic cytokinesis"/>
    <property type="evidence" value="ECO:0007669"/>
    <property type="project" value="TreeGrafter"/>
</dbReference>
<dbReference type="Pfam" id="PF03097">
    <property type="entry name" value="BRO1"/>
    <property type="match status" value="1"/>
</dbReference>
<dbReference type="CDD" id="cd09240">
    <property type="entry name" value="BRO1_Alix"/>
    <property type="match status" value="1"/>
</dbReference>
<name>A0A1I7VYA8_LOALO</name>
<feature type="domain" description="BRO1" evidence="2">
    <location>
        <begin position="3"/>
        <end position="418"/>
    </location>
</feature>
<keyword evidence="3" id="KW-1185">Reference proteome</keyword>
<dbReference type="FunFam" id="1.25.40.280:FF:000001">
    <property type="entry name" value="programmed cell death 6-interacting protein-like isoform X1"/>
    <property type="match status" value="1"/>
</dbReference>
<evidence type="ECO:0000313" key="4">
    <source>
        <dbReference type="WBParaSite" id="EN70_7552"/>
    </source>
</evidence>
<dbReference type="InterPro" id="IPR025304">
    <property type="entry name" value="ALIX_V_dom"/>
</dbReference>
<dbReference type="STRING" id="7209.A0A1I7VYA8"/>
<dbReference type="Gene3D" id="1.25.40.280">
    <property type="entry name" value="alix/aip1 like domains"/>
    <property type="match status" value="1"/>
</dbReference>
<dbReference type="PROSITE" id="PS51180">
    <property type="entry name" value="BRO1"/>
    <property type="match status" value="1"/>
</dbReference>
<reference evidence="4" key="2">
    <citation type="submission" date="2016-11" db="UniProtKB">
        <authorList>
            <consortium name="WormBaseParasite"/>
        </authorList>
    </citation>
    <scope>IDENTIFICATION</scope>
</reference>
<dbReference type="PANTHER" id="PTHR23030:SF39">
    <property type="entry name" value="PROGRAMMED CELL DEATH 6-INTERACTING PROTEIN"/>
    <property type="match status" value="1"/>
</dbReference>
<dbReference type="WBParaSite" id="EN70_7552">
    <property type="protein sequence ID" value="EN70_7552"/>
    <property type="gene ID" value="EN70_7552"/>
</dbReference>
<reference evidence="3" key="1">
    <citation type="submission" date="2012-04" db="EMBL/GenBank/DDBJ databases">
        <title>The Genome Sequence of Loa loa.</title>
        <authorList>
            <consortium name="The Broad Institute Genome Sequencing Platform"/>
            <consortium name="Broad Institute Genome Sequencing Center for Infectious Disease"/>
            <person name="Nutman T.B."/>
            <person name="Fink D.L."/>
            <person name="Russ C."/>
            <person name="Young S."/>
            <person name="Zeng Q."/>
            <person name="Gargeya S."/>
            <person name="Alvarado L."/>
            <person name="Berlin A."/>
            <person name="Chapman S.B."/>
            <person name="Chen Z."/>
            <person name="Freedman E."/>
            <person name="Gellesch M."/>
            <person name="Goldberg J."/>
            <person name="Griggs A."/>
            <person name="Gujja S."/>
            <person name="Heilman E.R."/>
            <person name="Heiman D."/>
            <person name="Howarth C."/>
            <person name="Mehta T."/>
            <person name="Neiman D."/>
            <person name="Pearson M."/>
            <person name="Roberts A."/>
            <person name="Saif S."/>
            <person name="Shea T."/>
            <person name="Shenoy N."/>
            <person name="Sisk P."/>
            <person name="Stolte C."/>
            <person name="Sykes S."/>
            <person name="White J."/>
            <person name="Yandava C."/>
            <person name="Haas B."/>
            <person name="Henn M.R."/>
            <person name="Nusbaum C."/>
            <person name="Birren B."/>
        </authorList>
    </citation>
    <scope>NUCLEOTIDE SEQUENCE [LARGE SCALE GENOMIC DNA]</scope>
</reference>
<dbReference type="AlphaFoldDB" id="A0A1I7VYA8"/>